<dbReference type="InterPro" id="IPR012645">
    <property type="entry name" value="CHP02301"/>
</dbReference>
<feature type="compositionally biased region" description="Low complexity" evidence="1">
    <location>
        <begin position="49"/>
        <end position="63"/>
    </location>
</feature>
<dbReference type="NCBIfam" id="TIGR02301">
    <property type="entry name" value="TIGR02301 family protein"/>
    <property type="match status" value="1"/>
</dbReference>
<evidence type="ECO:0000256" key="2">
    <source>
        <dbReference type="SAM" id="SignalP"/>
    </source>
</evidence>
<dbReference type="Proteomes" id="UP000574761">
    <property type="component" value="Unassembled WGS sequence"/>
</dbReference>
<reference evidence="3 4" key="1">
    <citation type="submission" date="2020-08" db="EMBL/GenBank/DDBJ databases">
        <title>Genomic Encyclopedia of Type Strains, Phase IV (KMG-IV): sequencing the most valuable type-strain genomes for metagenomic binning, comparative biology and taxonomic classification.</title>
        <authorList>
            <person name="Goeker M."/>
        </authorList>
    </citation>
    <scope>NUCLEOTIDE SEQUENCE [LARGE SCALE GENOMIC DNA]</scope>
    <source>
        <strain evidence="3 4">DSM 100211</strain>
    </source>
</reference>
<feature type="chain" id="PRO_5031166756" evidence="2">
    <location>
        <begin position="21"/>
        <end position="161"/>
    </location>
</feature>
<keyword evidence="2" id="KW-0732">Signal</keyword>
<dbReference type="Pfam" id="PF09539">
    <property type="entry name" value="DUF2385"/>
    <property type="match status" value="1"/>
</dbReference>
<evidence type="ECO:0000256" key="1">
    <source>
        <dbReference type="SAM" id="MobiDB-lite"/>
    </source>
</evidence>
<feature type="signal peptide" evidence="2">
    <location>
        <begin position="1"/>
        <end position="20"/>
    </location>
</feature>
<sequence>MKNRPLPALFSPALFSPALAAALVLILSVAPLAAAAQEAAPPAAPGQPAPAATAPATENKPAPYDGRLERLSEILGAVHYLRSLCLKEKEDTWRTAMEELISMEAGNEQGRKERLTAAFNRGYRSFASVYASCTEQAVVAEQRYRNEGATLATEITARFGN</sequence>
<dbReference type="EMBL" id="JACIEE010000008">
    <property type="protein sequence ID" value="MBB3978734.1"/>
    <property type="molecule type" value="Genomic_DNA"/>
</dbReference>
<evidence type="ECO:0000313" key="4">
    <source>
        <dbReference type="Proteomes" id="UP000574761"/>
    </source>
</evidence>
<evidence type="ECO:0000313" key="3">
    <source>
        <dbReference type="EMBL" id="MBB3978734.1"/>
    </source>
</evidence>
<keyword evidence="4" id="KW-1185">Reference proteome</keyword>
<gene>
    <name evidence="3" type="ORF">GGQ64_003969</name>
</gene>
<accession>A0A7W6DGT7</accession>
<protein>
    <submittedName>
        <fullName evidence="3">Uncharacterized protein (TIGR02301 family)</fullName>
    </submittedName>
</protein>
<feature type="region of interest" description="Disordered" evidence="1">
    <location>
        <begin position="41"/>
        <end position="63"/>
    </location>
</feature>
<dbReference type="RefSeq" id="WP_183806987.1">
    <property type="nucleotide sequence ID" value="NZ_JACIEE010000008.1"/>
</dbReference>
<name>A0A7W6DGT7_9HYPH</name>
<comment type="caution">
    <text evidence="3">The sequence shown here is derived from an EMBL/GenBank/DDBJ whole genome shotgun (WGS) entry which is preliminary data.</text>
</comment>
<dbReference type="AlphaFoldDB" id="A0A7W6DGT7"/>
<proteinExistence type="predicted"/>
<organism evidence="3 4">
    <name type="scientific">Mycoplana azooxidifex</name>
    <dbReference type="NCBI Taxonomy" id="1636188"/>
    <lineage>
        <taxon>Bacteria</taxon>
        <taxon>Pseudomonadati</taxon>
        <taxon>Pseudomonadota</taxon>
        <taxon>Alphaproteobacteria</taxon>
        <taxon>Hyphomicrobiales</taxon>
        <taxon>Rhizobiaceae</taxon>
        <taxon>Mycoplana</taxon>
    </lineage>
</organism>